<dbReference type="InterPro" id="IPR005338">
    <property type="entry name" value="Anhydro_N_Ac-Mur_kinase"/>
</dbReference>
<dbReference type="GO" id="GO:0097175">
    <property type="term" value="P:1,6-anhydro-N-acetyl-beta-muramic acid catabolic process"/>
    <property type="evidence" value="ECO:0007669"/>
    <property type="project" value="UniProtKB-UniRule"/>
</dbReference>
<dbReference type="Pfam" id="PF03702">
    <property type="entry name" value="AnmK"/>
    <property type="match status" value="2"/>
</dbReference>
<sequence length="407" mass="43499">MRYFIGLMSGTSMDGVDAVLCAIDTHKPMDTHWFQTLKRVSLPFPDSLLNTLNTLCQPSVNEINKMGAADIGVARLFAQAVGVLIEEAGLTPNDITALGSHGQTIRHHPAGYCAETANVGFTLQIGDPNTLAVLTGIPVVADFRRKDVALGGQGAPLVPAFHQAIFGCHDSYRNPAVPASKKDFSLDTHQSQTKAIGAFARAIVNIGGIANISFIDDSPSSISGFDSGPGNILMDGWVSEHLQLPFDKSGKWAASGTVHQTLLDACLNDPYFKQAAPKSTGREYFNTLWVSRVLQTFTDITPADVQATLCELTAAHIADAVKMQPRVEQVYICGGGAYNTHLLSRIQALLPAQKVMTTQTLGICPQDVEGAAFAWLAYAYLERITANVPAVTGACRNAVLGGLYLPD</sequence>
<evidence type="ECO:0000256" key="1">
    <source>
        <dbReference type="HAMAP-Rule" id="MF_01270"/>
    </source>
</evidence>
<comment type="function">
    <text evidence="1">Catalyzes the specific phosphorylation of 1,6-anhydro-N-acetylmuramic acid (anhMurNAc) with the simultaneous cleavage of the 1,6-anhydro ring, generating MurNAc-6-P. Is required for the utilization of anhMurNAc either imported from the medium or derived from its own cell wall murein, and thus plays a role in cell wall recycling.</text>
</comment>
<keyword evidence="1 2" id="KW-0808">Transferase</keyword>
<evidence type="ECO:0000313" key="2">
    <source>
        <dbReference type="EMBL" id="QPG06217.1"/>
    </source>
</evidence>
<proteinExistence type="inferred from homology"/>
<keyword evidence="1" id="KW-0067">ATP-binding</keyword>
<keyword evidence="3" id="KW-1185">Reference proteome</keyword>
<dbReference type="GO" id="GO:0005524">
    <property type="term" value="F:ATP binding"/>
    <property type="evidence" value="ECO:0007669"/>
    <property type="project" value="UniProtKB-UniRule"/>
</dbReference>
<dbReference type="SUPFAM" id="SSF53067">
    <property type="entry name" value="Actin-like ATPase domain"/>
    <property type="match status" value="1"/>
</dbReference>
<keyword evidence="1 2" id="KW-0418">Kinase</keyword>
<dbReference type="HAMAP" id="MF_01270">
    <property type="entry name" value="AnhMurNAc_kinase"/>
    <property type="match status" value="1"/>
</dbReference>
<dbReference type="InterPro" id="IPR043129">
    <property type="entry name" value="ATPase_NBD"/>
</dbReference>
<dbReference type="UniPathway" id="UPA00544"/>
<dbReference type="AlphaFoldDB" id="A0A7S9HDR7"/>
<feature type="binding site" evidence="1">
    <location>
        <begin position="10"/>
        <end position="17"/>
    </location>
    <ligand>
        <name>ATP</name>
        <dbReference type="ChEBI" id="CHEBI:30616"/>
    </ligand>
</feature>
<keyword evidence="1" id="KW-0547">Nucleotide-binding</keyword>
<keyword evidence="1" id="KW-0119">Carbohydrate metabolism</keyword>
<accession>A0A7S9HDR7</accession>
<dbReference type="EC" id="2.7.1.170" evidence="1"/>
<gene>
    <name evidence="1" type="primary">anmK</name>
    <name evidence="2" type="ORF">IT774_03115</name>
</gene>
<dbReference type="Gene3D" id="3.30.420.40">
    <property type="match status" value="2"/>
</dbReference>
<dbReference type="PANTHER" id="PTHR30605:SF0">
    <property type="entry name" value="ANHYDRO-N-ACETYLMURAMIC ACID KINASE"/>
    <property type="match status" value="1"/>
</dbReference>
<reference evidence="2 3" key="1">
    <citation type="submission" date="2020-11" db="EMBL/GenBank/DDBJ databases">
        <title>Complete genome sequence for Salinimonas sp. strain G2-b.</title>
        <authorList>
            <person name="Park S.-J."/>
        </authorList>
    </citation>
    <scope>NUCLEOTIDE SEQUENCE [LARGE SCALE GENOMIC DNA]</scope>
    <source>
        <strain evidence="2 3">G2-b</strain>
    </source>
</reference>
<dbReference type="PANTHER" id="PTHR30605">
    <property type="entry name" value="ANHYDRO-N-ACETYLMURAMIC ACID KINASE"/>
    <property type="match status" value="1"/>
</dbReference>
<dbReference type="CDD" id="cd24050">
    <property type="entry name" value="ASKHA_NBD_ANMK"/>
    <property type="match status" value="1"/>
</dbReference>
<dbReference type="GO" id="GO:0016773">
    <property type="term" value="F:phosphotransferase activity, alcohol group as acceptor"/>
    <property type="evidence" value="ECO:0007669"/>
    <property type="project" value="UniProtKB-UniRule"/>
</dbReference>
<evidence type="ECO:0000313" key="3">
    <source>
        <dbReference type="Proteomes" id="UP000595095"/>
    </source>
</evidence>
<comment type="pathway">
    <text evidence="1">Amino-sugar metabolism; 1,6-anhydro-N-acetylmuramate degradation.</text>
</comment>
<name>A0A7S9HDR7_9ALTE</name>
<dbReference type="EMBL" id="CP064795">
    <property type="protein sequence ID" value="QPG06217.1"/>
    <property type="molecule type" value="Genomic_DNA"/>
</dbReference>
<dbReference type="GO" id="GO:0016301">
    <property type="term" value="F:kinase activity"/>
    <property type="evidence" value="ECO:0007669"/>
    <property type="project" value="UniProtKB-KW"/>
</dbReference>
<organism evidence="2 3">
    <name type="scientific">Salinimonas marina</name>
    <dbReference type="NCBI Taxonomy" id="2785918"/>
    <lineage>
        <taxon>Bacteria</taxon>
        <taxon>Pseudomonadati</taxon>
        <taxon>Pseudomonadota</taxon>
        <taxon>Gammaproteobacteria</taxon>
        <taxon>Alteromonadales</taxon>
        <taxon>Alteromonadaceae</taxon>
        <taxon>Alteromonas/Salinimonas group</taxon>
        <taxon>Salinimonas</taxon>
    </lineage>
</organism>
<dbReference type="KEGG" id="smaa:IT774_03115"/>
<comment type="similarity">
    <text evidence="1">Belongs to the anhydro-N-acetylmuramic acid kinase family.</text>
</comment>
<comment type="catalytic activity">
    <reaction evidence="1">
        <text>1,6-anhydro-N-acetyl-beta-muramate + ATP + H2O = N-acetyl-D-muramate 6-phosphate + ADP + H(+)</text>
        <dbReference type="Rhea" id="RHEA:24952"/>
        <dbReference type="ChEBI" id="CHEBI:15377"/>
        <dbReference type="ChEBI" id="CHEBI:15378"/>
        <dbReference type="ChEBI" id="CHEBI:30616"/>
        <dbReference type="ChEBI" id="CHEBI:58690"/>
        <dbReference type="ChEBI" id="CHEBI:58722"/>
        <dbReference type="ChEBI" id="CHEBI:456216"/>
        <dbReference type="EC" id="2.7.1.170"/>
    </reaction>
</comment>
<comment type="pathway">
    <text evidence="1">Cell wall biogenesis; peptidoglycan recycling.</text>
</comment>
<dbReference type="GO" id="GO:0009254">
    <property type="term" value="P:peptidoglycan turnover"/>
    <property type="evidence" value="ECO:0007669"/>
    <property type="project" value="UniProtKB-UniRule"/>
</dbReference>
<dbReference type="RefSeq" id="WP_195811294.1">
    <property type="nucleotide sequence ID" value="NZ_CP064795.1"/>
</dbReference>
<dbReference type="GO" id="GO:0006040">
    <property type="term" value="P:amino sugar metabolic process"/>
    <property type="evidence" value="ECO:0007669"/>
    <property type="project" value="InterPro"/>
</dbReference>
<dbReference type="NCBIfam" id="NF007139">
    <property type="entry name" value="PRK09585.1-3"/>
    <property type="match status" value="1"/>
</dbReference>
<dbReference type="UniPathway" id="UPA00343"/>
<dbReference type="Proteomes" id="UP000595095">
    <property type="component" value="Chromosome"/>
</dbReference>
<protein>
    <recommendedName>
        <fullName evidence="1">Anhydro-N-acetylmuramic acid kinase</fullName>
        <ecNumber evidence="1">2.7.1.170</ecNumber>
    </recommendedName>
    <alternativeName>
        <fullName evidence="1">AnhMurNAc kinase</fullName>
    </alternativeName>
</protein>